<evidence type="ECO:0000313" key="2">
    <source>
        <dbReference type="Proteomes" id="UP000010474"/>
    </source>
</evidence>
<keyword evidence="2" id="KW-1185">Reference proteome</keyword>
<sequence length="133" mass="14543">MKPNDIIHLTAFLTALAKLNEPLPEDIQMQLNDVGKAIAADTNNIYNLDAIAESYPTLDKIYQAELAVIDSNISQRNKGLEPDTLPTEPTKELTNAAINSFNHPNSVEAVKQAVNSNLLEQVRAFITGKKTNG</sequence>
<reference evidence="2" key="1">
    <citation type="journal article" date="2013" name="Proc. Natl. Acad. Sci. U.S.A.">
        <title>Improving the coverage of the cyanobacterial phylum using diversity-driven genome sequencing.</title>
        <authorList>
            <person name="Shih P.M."/>
            <person name="Wu D."/>
            <person name="Latifi A."/>
            <person name="Axen S.D."/>
            <person name="Fewer D.P."/>
            <person name="Talla E."/>
            <person name="Calteau A."/>
            <person name="Cai F."/>
            <person name="Tandeau de Marsac N."/>
            <person name="Rippka R."/>
            <person name="Herdman M."/>
            <person name="Sivonen K."/>
            <person name="Coursin T."/>
            <person name="Laurent T."/>
            <person name="Goodwin L."/>
            <person name="Nolan M."/>
            <person name="Davenport K.W."/>
            <person name="Han C.S."/>
            <person name="Rubin E.M."/>
            <person name="Eisen J.A."/>
            <person name="Woyke T."/>
            <person name="Gugger M."/>
            <person name="Kerfeld C.A."/>
        </authorList>
    </citation>
    <scope>NUCLEOTIDE SEQUENCE [LARGE SCALE GENOMIC DNA]</scope>
    <source>
        <strain evidence="2">ATCC 27899 / PCC 7122</strain>
    </source>
</reference>
<protein>
    <submittedName>
        <fullName evidence="1">Uncharacterized protein</fullName>
    </submittedName>
</protein>
<accession>K9ZJB6</accession>
<dbReference type="RefSeq" id="WP_015215064.1">
    <property type="nucleotide sequence ID" value="NC_019771.1"/>
</dbReference>
<dbReference type="PATRIC" id="fig|272123.3.peg.3293"/>
<gene>
    <name evidence="1" type="ordered locus">Anacy_3016</name>
</gene>
<dbReference type="KEGG" id="acy:Anacy_3016"/>
<name>K9ZJB6_ANACC</name>
<proteinExistence type="predicted"/>
<dbReference type="AlphaFoldDB" id="K9ZJB6"/>
<dbReference type="HOGENOM" id="CLU_1902290_0_0_3"/>
<dbReference type="STRING" id="272123.Anacy_3016"/>
<organism evidence="1 2">
    <name type="scientific">Anabaena cylindrica (strain ATCC 27899 / PCC 7122)</name>
    <dbReference type="NCBI Taxonomy" id="272123"/>
    <lineage>
        <taxon>Bacteria</taxon>
        <taxon>Bacillati</taxon>
        <taxon>Cyanobacteriota</taxon>
        <taxon>Cyanophyceae</taxon>
        <taxon>Nostocales</taxon>
        <taxon>Nostocaceae</taxon>
        <taxon>Anabaena</taxon>
    </lineage>
</organism>
<dbReference type="OrthoDB" id="462924at2"/>
<dbReference type="EMBL" id="CP003659">
    <property type="protein sequence ID" value="AFZ58435.1"/>
    <property type="molecule type" value="Genomic_DNA"/>
</dbReference>
<dbReference type="Proteomes" id="UP000010474">
    <property type="component" value="Chromosome"/>
</dbReference>
<evidence type="ECO:0000313" key="1">
    <source>
        <dbReference type="EMBL" id="AFZ58435.1"/>
    </source>
</evidence>